<feature type="compositionally biased region" description="Basic and acidic residues" evidence="10">
    <location>
        <begin position="540"/>
        <end position="560"/>
    </location>
</feature>
<feature type="compositionally biased region" description="Basic and acidic residues" evidence="10">
    <location>
        <begin position="127"/>
        <end position="153"/>
    </location>
</feature>
<evidence type="ECO:0000256" key="8">
    <source>
        <dbReference type="ARBA" id="ARBA00023242"/>
    </source>
</evidence>
<evidence type="ECO:0000313" key="11">
    <source>
        <dbReference type="EMBL" id="CAC5393675.1"/>
    </source>
</evidence>
<accession>A0A6J8CB86</accession>
<keyword evidence="6" id="KW-0493">Microtubule</keyword>
<evidence type="ECO:0000256" key="10">
    <source>
        <dbReference type="SAM" id="MobiDB-lite"/>
    </source>
</evidence>
<dbReference type="PANTHER" id="PTHR32078">
    <property type="entry name" value="NUCLEAR PROTEIN MDM1"/>
    <property type="match status" value="1"/>
</dbReference>
<evidence type="ECO:0000313" key="12">
    <source>
        <dbReference type="Proteomes" id="UP000507470"/>
    </source>
</evidence>
<protein>
    <recommendedName>
        <fullName evidence="4">Nuclear protein MDM1</fullName>
    </recommendedName>
</protein>
<evidence type="ECO:0000256" key="9">
    <source>
        <dbReference type="ARBA" id="ARBA00045771"/>
    </source>
</evidence>
<feature type="compositionally biased region" description="Basic and acidic residues" evidence="10">
    <location>
        <begin position="106"/>
        <end position="116"/>
    </location>
</feature>
<evidence type="ECO:0000256" key="4">
    <source>
        <dbReference type="ARBA" id="ARBA00013508"/>
    </source>
</evidence>
<evidence type="ECO:0000256" key="5">
    <source>
        <dbReference type="ARBA" id="ARBA00022490"/>
    </source>
</evidence>
<evidence type="ECO:0000256" key="3">
    <source>
        <dbReference type="ARBA" id="ARBA00010494"/>
    </source>
</evidence>
<comment type="function">
    <text evidence="9">Microtubule-binding protein that negatively regulates centriole duplication. Binds to and stabilizes microtubules.</text>
</comment>
<comment type="subcellular location">
    <subcellularLocation>
        <location evidence="1">Cytoplasm</location>
        <location evidence="1">Cytoskeleton</location>
        <location evidence="1">Microtubule organizing center</location>
        <location evidence="1">Centrosome</location>
        <location evidence="1">Centriole</location>
    </subcellularLocation>
    <subcellularLocation>
        <location evidence="2">Nucleus</location>
    </subcellularLocation>
</comment>
<evidence type="ECO:0000256" key="6">
    <source>
        <dbReference type="ARBA" id="ARBA00022701"/>
    </source>
</evidence>
<keyword evidence="7" id="KW-0206">Cytoskeleton</keyword>
<dbReference type="AlphaFoldDB" id="A0A6J8CB86"/>
<feature type="compositionally biased region" description="Polar residues" evidence="10">
    <location>
        <begin position="50"/>
        <end position="61"/>
    </location>
</feature>
<dbReference type="Pfam" id="PF15501">
    <property type="entry name" value="MDM1"/>
    <property type="match status" value="1"/>
</dbReference>
<dbReference type="Proteomes" id="UP000507470">
    <property type="component" value="Unassembled WGS sequence"/>
</dbReference>
<dbReference type="GO" id="GO:0005634">
    <property type="term" value="C:nucleus"/>
    <property type="evidence" value="ECO:0007669"/>
    <property type="project" value="UniProtKB-SubCell"/>
</dbReference>
<feature type="region of interest" description="Disordered" evidence="10">
    <location>
        <begin position="299"/>
        <end position="388"/>
    </location>
</feature>
<feature type="region of interest" description="Disordered" evidence="10">
    <location>
        <begin position="500"/>
        <end position="671"/>
    </location>
</feature>
<reference evidence="11 12" key="1">
    <citation type="submission" date="2020-06" db="EMBL/GenBank/DDBJ databases">
        <authorList>
            <person name="Li R."/>
            <person name="Bekaert M."/>
        </authorList>
    </citation>
    <scope>NUCLEOTIDE SEQUENCE [LARGE SCALE GENOMIC DNA]</scope>
    <source>
        <strain evidence="12">wild</strain>
    </source>
</reference>
<proteinExistence type="inferred from homology"/>
<dbReference type="EMBL" id="CACVKT020005206">
    <property type="protein sequence ID" value="CAC5393675.1"/>
    <property type="molecule type" value="Genomic_DNA"/>
</dbReference>
<keyword evidence="8" id="KW-0539">Nucleus</keyword>
<comment type="similarity">
    <text evidence="3">Belongs to the MDM1 family.</text>
</comment>
<feature type="compositionally biased region" description="Acidic residues" evidence="10">
    <location>
        <begin position="662"/>
        <end position="671"/>
    </location>
</feature>
<evidence type="ECO:0000256" key="1">
    <source>
        <dbReference type="ARBA" id="ARBA00004114"/>
    </source>
</evidence>
<feature type="compositionally biased region" description="Low complexity" evidence="10">
    <location>
        <begin position="501"/>
        <end position="511"/>
    </location>
</feature>
<feature type="compositionally biased region" description="Basic and acidic residues" evidence="10">
    <location>
        <begin position="301"/>
        <end position="313"/>
    </location>
</feature>
<feature type="compositionally biased region" description="Basic and acidic residues" evidence="10">
    <location>
        <begin position="350"/>
        <end position="370"/>
    </location>
</feature>
<dbReference type="GO" id="GO:0005874">
    <property type="term" value="C:microtubule"/>
    <property type="evidence" value="ECO:0007669"/>
    <property type="project" value="UniProtKB-KW"/>
</dbReference>
<dbReference type="GO" id="GO:0046600">
    <property type="term" value="P:negative regulation of centriole replication"/>
    <property type="evidence" value="ECO:0007669"/>
    <property type="project" value="InterPro"/>
</dbReference>
<feature type="compositionally biased region" description="Acidic residues" evidence="10">
    <location>
        <begin position="522"/>
        <end position="533"/>
    </location>
</feature>
<gene>
    <name evidence="11" type="ORF">MCOR_28516</name>
</gene>
<feature type="region of interest" description="Disordered" evidence="10">
    <location>
        <begin position="18"/>
        <end position="68"/>
    </location>
</feature>
<feature type="region of interest" description="Disordered" evidence="10">
    <location>
        <begin position="745"/>
        <end position="768"/>
    </location>
</feature>
<dbReference type="InterPro" id="IPR029136">
    <property type="entry name" value="MDM1"/>
</dbReference>
<dbReference type="GO" id="GO:0005814">
    <property type="term" value="C:centriole"/>
    <property type="evidence" value="ECO:0007669"/>
    <property type="project" value="UniProtKB-SubCell"/>
</dbReference>
<feature type="region of interest" description="Disordered" evidence="10">
    <location>
        <begin position="82"/>
        <end position="174"/>
    </location>
</feature>
<keyword evidence="12" id="KW-1185">Reference proteome</keyword>
<evidence type="ECO:0000256" key="2">
    <source>
        <dbReference type="ARBA" id="ARBA00004123"/>
    </source>
</evidence>
<name>A0A6J8CB86_MYTCO</name>
<sequence>MRMKKFKESEYLSSFKELSPPEQDFFPAGQKSTNLGVPFEPPIQRKKRTTGPSTSLSTNFYESPGRFSDDYQLLGANDKFVPNVKYRSKSHGRAPSPPKQQKLSKKTKEENKENLRKTAPAPYVNIDRFREPLNAPRREKYTEPAKKQERVNDEPSTPLTPRKPKEYHGLKKEDFKSKTVDVNREVAFSKQLKDKNVNNMNEFAQTDLQRGIMDSAPEAPAEYALKYKAGIAPYRPRKKTSEYAKAFDWKERIPSSPMLAAEQVVYNSNPAMSPSKRDVVAKSSEYNAQYKGWKTVPSLTELKKEEELKEAETNQRQSRIKGRHKKKIPRSKSASASPDRLPPAGTEKLVTSDDKRMLRGSGEIKKEVPKVPKGPVRQGKSEYASNYRSPKKFKVVHGAWKGADPPHLQPQNIDEEKTPVVSSWFAEVVELRKKAQEYKKRAQGTHFSREHLVQLMAKQADMWDLETERSSTLSALSLELGSAREQRRINKKKALQSRVLNTNNSAAATIASEDEDYKHMEDVEEEDDREPDEGLQLRGRLTEQQEERARNRRFSDEYYRKPRSRPKKTAWTEQRAGERMSEGSRSSRSTETFDDDDGRIPTPVLASKESKPMRHHFDLTTPAVGGALLTSPPQVRRPMRKPRPQTAPVSKSWAQPLRGVDEDYESDDTLTEEPVYTKSTAKQKLFKTYDVSKAKLVCNPTYGKPSPDTHPLRDDEASTDRPMLTTFVDTPAKSLTVENGEVKAQKTGEVQVKRPRKPKQEGIPPTIKEGFGYTYGKGDQSKLMWTIDGGMPIPRRDPDDDVLSFSTRSVASSCSLASETYERAKKRTEEFWGKNGVASRPEINICQSSSDEHASIKVPEINICQSSSDEHASLIDPEINKCQSSSDEHASIIGPEINICPSSSDEQASIIKPEINNVRVTQMSMLP</sequence>
<evidence type="ECO:0000256" key="7">
    <source>
        <dbReference type="ARBA" id="ARBA00023212"/>
    </source>
</evidence>
<feature type="compositionally biased region" description="Basic residues" evidence="10">
    <location>
        <begin position="318"/>
        <end position="330"/>
    </location>
</feature>
<keyword evidence="5" id="KW-0963">Cytoplasm</keyword>
<feature type="compositionally biased region" description="Basic and acidic residues" evidence="10">
    <location>
        <begin position="608"/>
        <end position="618"/>
    </location>
</feature>
<dbReference type="GO" id="GO:0008017">
    <property type="term" value="F:microtubule binding"/>
    <property type="evidence" value="ECO:0007669"/>
    <property type="project" value="InterPro"/>
</dbReference>
<organism evidence="11 12">
    <name type="scientific">Mytilus coruscus</name>
    <name type="common">Sea mussel</name>
    <dbReference type="NCBI Taxonomy" id="42192"/>
    <lineage>
        <taxon>Eukaryota</taxon>
        <taxon>Metazoa</taxon>
        <taxon>Spiralia</taxon>
        <taxon>Lophotrochozoa</taxon>
        <taxon>Mollusca</taxon>
        <taxon>Bivalvia</taxon>
        <taxon>Autobranchia</taxon>
        <taxon>Pteriomorphia</taxon>
        <taxon>Mytilida</taxon>
        <taxon>Mytiloidea</taxon>
        <taxon>Mytilidae</taxon>
        <taxon>Mytilinae</taxon>
        <taxon>Mytilus</taxon>
    </lineage>
</organism>
<feature type="compositionally biased region" description="Basic and acidic residues" evidence="10">
    <location>
        <begin position="163"/>
        <end position="174"/>
    </location>
</feature>
<dbReference type="OrthoDB" id="9999940at2759"/>
<dbReference type="PANTHER" id="PTHR32078:SF1">
    <property type="entry name" value="NUCLEAR PROTEIN MDM1"/>
    <property type="match status" value="1"/>
</dbReference>